<protein>
    <recommendedName>
        <fullName evidence="4">CRIB domain-containing protein</fullName>
    </recommendedName>
</protein>
<dbReference type="Proteomes" id="UP001388673">
    <property type="component" value="Unassembled WGS sequence"/>
</dbReference>
<comment type="caution">
    <text evidence="2">The sequence shown here is derived from an EMBL/GenBank/DDBJ whole genome shotgun (WGS) entry which is preliminary data.</text>
</comment>
<accession>A0AAW0YST6</accession>
<feature type="compositionally biased region" description="Polar residues" evidence="1">
    <location>
        <begin position="719"/>
        <end position="729"/>
    </location>
</feature>
<evidence type="ECO:0000313" key="3">
    <source>
        <dbReference type="Proteomes" id="UP001388673"/>
    </source>
</evidence>
<feature type="compositionally biased region" description="Polar residues" evidence="1">
    <location>
        <begin position="102"/>
        <end position="120"/>
    </location>
</feature>
<feature type="compositionally biased region" description="Polar residues" evidence="1">
    <location>
        <begin position="50"/>
        <end position="73"/>
    </location>
</feature>
<feature type="compositionally biased region" description="Polar residues" evidence="1">
    <location>
        <begin position="639"/>
        <end position="659"/>
    </location>
</feature>
<feature type="region of interest" description="Disordered" evidence="1">
    <location>
        <begin position="964"/>
        <end position="989"/>
    </location>
</feature>
<feature type="compositionally biased region" description="Polar residues" evidence="1">
    <location>
        <begin position="737"/>
        <end position="753"/>
    </location>
</feature>
<dbReference type="EMBL" id="JBCAWK010000011">
    <property type="protein sequence ID" value="KAK8846646.1"/>
    <property type="molecule type" value="Genomic_DNA"/>
</dbReference>
<dbReference type="RefSeq" id="XP_066800596.1">
    <property type="nucleotide sequence ID" value="XM_066948823.1"/>
</dbReference>
<reference evidence="2 3" key="1">
    <citation type="journal article" date="2024" name="bioRxiv">
        <title>Comparative genomics of Cryptococcus and Kwoniella reveals pathogenesis evolution and contrasting karyotype dynamics via intercentromeric recombination or chromosome fusion.</title>
        <authorList>
            <person name="Coelho M.A."/>
            <person name="David-Palma M."/>
            <person name="Shea T."/>
            <person name="Bowers K."/>
            <person name="McGinley-Smith S."/>
            <person name="Mohammad A.W."/>
            <person name="Gnirke A."/>
            <person name="Yurkov A.M."/>
            <person name="Nowrousian M."/>
            <person name="Sun S."/>
            <person name="Cuomo C.A."/>
            <person name="Heitman J."/>
        </authorList>
    </citation>
    <scope>NUCLEOTIDE SEQUENCE [LARGE SCALE GENOMIC DNA]</scope>
    <source>
        <strain evidence="2 3">CBS 13917</strain>
    </source>
</reference>
<feature type="region of interest" description="Disordered" evidence="1">
    <location>
        <begin position="846"/>
        <end position="886"/>
    </location>
</feature>
<gene>
    <name evidence="2" type="ORF">IAR55_005733</name>
</gene>
<dbReference type="AlphaFoldDB" id="A0AAW0YST6"/>
<organism evidence="2 3">
    <name type="scientific">Kwoniella newhampshirensis</name>
    <dbReference type="NCBI Taxonomy" id="1651941"/>
    <lineage>
        <taxon>Eukaryota</taxon>
        <taxon>Fungi</taxon>
        <taxon>Dikarya</taxon>
        <taxon>Basidiomycota</taxon>
        <taxon>Agaricomycotina</taxon>
        <taxon>Tremellomycetes</taxon>
        <taxon>Tremellales</taxon>
        <taxon>Cryptococcaceae</taxon>
        <taxon>Kwoniella</taxon>
    </lineage>
</organism>
<feature type="region of interest" description="Disordered" evidence="1">
    <location>
        <begin position="1"/>
        <end position="297"/>
    </location>
</feature>
<feature type="region of interest" description="Disordered" evidence="1">
    <location>
        <begin position="435"/>
        <end position="473"/>
    </location>
</feature>
<feature type="region of interest" description="Disordered" evidence="1">
    <location>
        <begin position="320"/>
        <end position="360"/>
    </location>
</feature>
<feature type="compositionally biased region" description="Acidic residues" evidence="1">
    <location>
        <begin position="439"/>
        <end position="451"/>
    </location>
</feature>
<keyword evidence="3" id="KW-1185">Reference proteome</keyword>
<feature type="compositionally biased region" description="Polar residues" evidence="1">
    <location>
        <begin position="347"/>
        <end position="360"/>
    </location>
</feature>
<name>A0AAW0YST6_9TREE</name>
<dbReference type="KEGG" id="kne:92182991"/>
<sequence>MARPSPSRNDGATDKLLPPLPPGGLGLDFSGRTSIDNGDEEDHGGWKDNNPGSNQPSPFQLTSLCDKSPTSPLVASIQPSTPTTATSSSFSSRHTSSVPSTATLTKPTQSTVTAIMSESPSVAGVGPKASSSLKVEESRSTPRAGKRILFVSSSVSRKSKSNGTVQPISLAPPQARAPSTPTGSIDRLGRKRSSGQLLSGIGKGLDRVGSVLRRNTPDGRTPDSAKSISVRSGGGGNWSRGKKRNEAAVIEEADESSSTRAEKILEIKSGEDGDAGIGRPFKTEHDLHVSPDLSDLPPAWLESLKAQGLSESDLKLISAAHGRRHQSRDQPFEVGFKPPRTPLSAPAASTTLLDTGSQGHDASLSHFLSKHLPRKFSLELQSPKESTTTGARFRLDHLRAKVRDVFDAGYVSSPPSTAKEHDWPRGDLELYPVSAAESSDIDAETEGDESFSAEPGNFMQSKKERDNYTPRLSKRFSDQLRGFKESRFGLEEEGAGEWGRSILGAAWKDGITTTKEGQRPSLPEGESVDVSPAGTRTTSVDSDDSQAIPILPLEPEEPKTPLPISLGGSTQELYSPLRLPTNAVQSSSLHSGPQSVSSISSASRYNSPSFQFQLQQEPKDSSSLPRSRHSTDSFGVRYTSMSKSSPDLNPITPSTSTEDATPRMPNEEWTAIESRGDYKHDTRKIDTGSDQAGDGAEVAGDPPSPACSDLLTARRPDAHQQNASPATMQDDTHRLTQRSPSFPESMRPTTLFCQGSLDPFPTPGSESVPTSIAGSYEHLPLVEDITSGPYPYTGDGNDPQISFPTSATELSSLPSRCVTPIPVPTISERIQNQDTNHLSPERIRISPRRHSRSRSVREQTSYSTFDSTPYRLSPSRDPLEGLDGASPNERASIALSILSSEASTSIHSLHELREATVNVAYKGMIFPAGSGHEASSEKVSIKDVGRRSKVDEEGRGELGLDLIDKRESDENISTSDGVCPSDEAEGHTKDALDALGAAAMRIVDAQV</sequence>
<feature type="compositionally biased region" description="Basic and acidic residues" evidence="1">
    <location>
        <begin position="260"/>
        <end position="271"/>
    </location>
</feature>
<feature type="compositionally biased region" description="Low complexity" evidence="1">
    <location>
        <begin position="76"/>
        <end position="101"/>
    </location>
</feature>
<evidence type="ECO:0000313" key="2">
    <source>
        <dbReference type="EMBL" id="KAK8846646.1"/>
    </source>
</evidence>
<feature type="region of interest" description="Disordered" evidence="1">
    <location>
        <begin position="509"/>
        <end position="772"/>
    </location>
</feature>
<feature type="compositionally biased region" description="Basic and acidic residues" evidence="1">
    <location>
        <begin position="674"/>
        <end position="687"/>
    </location>
</feature>
<evidence type="ECO:0008006" key="4">
    <source>
        <dbReference type="Google" id="ProtNLM"/>
    </source>
</evidence>
<feature type="compositionally biased region" description="Polar residues" evidence="1">
    <location>
        <begin position="1"/>
        <end position="10"/>
    </location>
</feature>
<proteinExistence type="predicted"/>
<feature type="compositionally biased region" description="Polar residues" evidence="1">
    <location>
        <begin position="582"/>
        <end position="625"/>
    </location>
</feature>
<dbReference type="GeneID" id="92182991"/>
<evidence type="ECO:0000256" key="1">
    <source>
        <dbReference type="SAM" id="MobiDB-lite"/>
    </source>
</evidence>